<dbReference type="SUPFAM" id="SSF52058">
    <property type="entry name" value="L domain-like"/>
    <property type="match status" value="1"/>
</dbReference>
<proteinExistence type="predicted"/>
<dbReference type="Gene3D" id="3.80.10.10">
    <property type="entry name" value="Ribonuclease Inhibitor"/>
    <property type="match status" value="1"/>
</dbReference>
<evidence type="ECO:0000313" key="2">
    <source>
        <dbReference type="Proteomes" id="UP000541558"/>
    </source>
</evidence>
<dbReference type="EMBL" id="JAACJK010000226">
    <property type="protein sequence ID" value="KAF5311437.1"/>
    <property type="molecule type" value="Genomic_DNA"/>
</dbReference>
<dbReference type="Gene3D" id="1.20.1280.50">
    <property type="match status" value="1"/>
</dbReference>
<protein>
    <recommendedName>
        <fullName evidence="3">F-box domain-containing protein</fullName>
    </recommendedName>
</protein>
<dbReference type="InterPro" id="IPR032675">
    <property type="entry name" value="LRR_dom_sf"/>
</dbReference>
<organism evidence="1 2">
    <name type="scientific">Ephemerocybe angulata</name>
    <dbReference type="NCBI Taxonomy" id="980116"/>
    <lineage>
        <taxon>Eukaryota</taxon>
        <taxon>Fungi</taxon>
        <taxon>Dikarya</taxon>
        <taxon>Basidiomycota</taxon>
        <taxon>Agaricomycotina</taxon>
        <taxon>Agaricomycetes</taxon>
        <taxon>Agaricomycetidae</taxon>
        <taxon>Agaricales</taxon>
        <taxon>Agaricineae</taxon>
        <taxon>Psathyrellaceae</taxon>
        <taxon>Ephemerocybe</taxon>
    </lineage>
</organism>
<dbReference type="AlphaFoldDB" id="A0A8H5AWF9"/>
<evidence type="ECO:0008006" key="3">
    <source>
        <dbReference type="Google" id="ProtNLM"/>
    </source>
</evidence>
<comment type="caution">
    <text evidence="1">The sequence shown here is derived from an EMBL/GenBank/DDBJ whole genome shotgun (WGS) entry which is preliminary data.</text>
</comment>
<sequence length="508" mass="58534">MNIEQERGDQHEKRLSTRPKPWVSELPNEIFSLILRLVQRNGWIKPAPLPAEVTLSHVCRHWRRFALDLPSLWSVFRYDGSWTATHRERVPVERLAVYLERSKQYPLELFFGLDHFQKDHLGDWTDVLSMLQQIIPHIHRIRELHILSLEDDKVEDFLSKLVDTSAPLLETLTIRGEAAPWNMEWSPDIFLRGTPSLKYLRFDDKRFSRPPIQSIVHLRLEEIIMMDDPGLAGEFSPSMLREFLSLPYLETLSMWGTFITVPVEMVVVSMPKIEAKTLKHFRCGGGLRQLAQFFLSHVSAPSLDTLTFHSFEFVGSLPAWITTIGFPSLHTLALLCPETADAPHHIPWLWGLMTTTRNIKKLVLSLSPQDEVRAFLDTLHGLSPGHEEPPAFYATNTPWSDTMEELILDMASGDFEVGDYTRLTDCLPKLALIRTTPEMKRNIDLFADLCRQAPDLHRPGEVHCIGDLERVGHRFGRRTDQREEAPIIPLCWALGPDWIDGQCDPFHW</sequence>
<gene>
    <name evidence="1" type="ORF">D9611_011612</name>
</gene>
<dbReference type="Proteomes" id="UP000541558">
    <property type="component" value="Unassembled WGS sequence"/>
</dbReference>
<dbReference type="OrthoDB" id="3023006at2759"/>
<reference evidence="1 2" key="1">
    <citation type="journal article" date="2020" name="ISME J.">
        <title>Uncovering the hidden diversity of litter-decomposition mechanisms in mushroom-forming fungi.</title>
        <authorList>
            <person name="Floudas D."/>
            <person name="Bentzer J."/>
            <person name="Ahren D."/>
            <person name="Johansson T."/>
            <person name="Persson P."/>
            <person name="Tunlid A."/>
        </authorList>
    </citation>
    <scope>NUCLEOTIDE SEQUENCE [LARGE SCALE GENOMIC DNA]</scope>
    <source>
        <strain evidence="1 2">CBS 175.51</strain>
    </source>
</reference>
<dbReference type="InterPro" id="IPR036047">
    <property type="entry name" value="F-box-like_dom_sf"/>
</dbReference>
<evidence type="ECO:0000313" key="1">
    <source>
        <dbReference type="EMBL" id="KAF5311437.1"/>
    </source>
</evidence>
<keyword evidence="2" id="KW-1185">Reference proteome</keyword>
<dbReference type="SUPFAM" id="SSF81383">
    <property type="entry name" value="F-box domain"/>
    <property type="match status" value="1"/>
</dbReference>
<name>A0A8H5AWF9_9AGAR</name>
<accession>A0A8H5AWF9</accession>